<dbReference type="EMBL" id="CP001816">
    <property type="protein sequence ID" value="ACZ12823.1"/>
    <property type="molecule type" value="Genomic_DNA"/>
</dbReference>
<dbReference type="eggNOG" id="COG0859">
    <property type="taxonomic scope" value="Bacteria"/>
</dbReference>
<evidence type="ECO:0000256" key="1">
    <source>
        <dbReference type="ARBA" id="ARBA00004515"/>
    </source>
</evidence>
<evidence type="ECO:0000256" key="11">
    <source>
        <dbReference type="ARBA" id="ARBA00044190"/>
    </source>
</evidence>
<evidence type="ECO:0000256" key="13">
    <source>
        <dbReference type="ARBA" id="ARBA00049201"/>
    </source>
</evidence>
<dbReference type="OrthoDB" id="9760688at2"/>
<keyword evidence="15" id="KW-1185">Reference proteome</keyword>
<dbReference type="GO" id="GO:0005886">
    <property type="term" value="C:plasma membrane"/>
    <property type="evidence" value="ECO:0007669"/>
    <property type="project" value="UniProtKB-SubCell"/>
</dbReference>
<evidence type="ECO:0000256" key="4">
    <source>
        <dbReference type="ARBA" id="ARBA00022519"/>
    </source>
</evidence>
<evidence type="ECO:0000256" key="5">
    <source>
        <dbReference type="ARBA" id="ARBA00022676"/>
    </source>
</evidence>
<evidence type="ECO:0000313" key="14">
    <source>
        <dbReference type="EMBL" id="ACZ12823.1"/>
    </source>
</evidence>
<gene>
    <name evidence="14" type="ordered locus">Sdel_1808</name>
</gene>
<dbReference type="SUPFAM" id="SSF53756">
    <property type="entry name" value="UDP-Glycosyltransferase/glycogen phosphorylase"/>
    <property type="match status" value="1"/>
</dbReference>
<dbReference type="CDD" id="cd03789">
    <property type="entry name" value="GT9_LPS_heptosyltransferase"/>
    <property type="match status" value="1"/>
</dbReference>
<dbReference type="EC" id="2.4.99.23" evidence="10"/>
<dbReference type="KEGG" id="sdl:Sdel_1808"/>
<dbReference type="NCBIfam" id="TIGR02193">
    <property type="entry name" value="heptsyl_trn_I"/>
    <property type="match status" value="1"/>
</dbReference>
<protein>
    <recommendedName>
        <fullName evidence="11">Lipopolysaccharide heptosyltransferase 1</fullName>
        <ecNumber evidence="10">2.4.99.23</ecNumber>
    </recommendedName>
    <alternativeName>
        <fullName evidence="12">ADP-heptose:lipopolysaccharide heptosyltransferase I</fullName>
    </alternativeName>
</protein>
<keyword evidence="3" id="KW-1003">Cell membrane</keyword>
<evidence type="ECO:0000256" key="7">
    <source>
        <dbReference type="ARBA" id="ARBA00022985"/>
    </source>
</evidence>
<accession>D1B403</accession>
<dbReference type="InterPro" id="IPR011908">
    <property type="entry name" value="LipoPS_heptosylTferase-I"/>
</dbReference>
<dbReference type="InterPro" id="IPR051199">
    <property type="entry name" value="LPS_LOS_Heptosyltrfase"/>
</dbReference>
<dbReference type="CAZy" id="GT9">
    <property type="family name" value="Glycosyltransferase Family 9"/>
</dbReference>
<evidence type="ECO:0000256" key="2">
    <source>
        <dbReference type="ARBA" id="ARBA00004713"/>
    </source>
</evidence>
<dbReference type="InterPro" id="IPR002201">
    <property type="entry name" value="Glyco_trans_9"/>
</dbReference>
<sequence>MRICIVKLSAMGDIIHAMVALQFIKKALPTVRIDWVVEEAFKGVLENNPDIDNVLCVNLKSLKKKKSALFSQYRLLKSYAKNNYDVIIDAQGLLKSALVAKIIGAKEIVGFDKASIREGIASLFYSKTVSIAYTANTIDRNVRVLCEPLGIEVSPQEIIHKKPFLVSNHVVEALPEKFLLLVIGSTWESRNYPKEKFVAVAEALGMKALVVWGSEEEHRKALWMQEQSAFIEVLPKGSLDALKYVISHCALLIGNDTGPTHMAWALNVPSITIFGPTPINRVYVTPINKVVKSKSSVNPLKLNKQDFSIREIEAEEIVKVAKALLLS</sequence>
<keyword evidence="7" id="KW-0448">Lipopolysaccharide biosynthesis</keyword>
<evidence type="ECO:0000313" key="15">
    <source>
        <dbReference type="Proteomes" id="UP000002222"/>
    </source>
</evidence>
<dbReference type="Pfam" id="PF01075">
    <property type="entry name" value="Glyco_transf_9"/>
    <property type="match status" value="1"/>
</dbReference>
<keyword evidence="5" id="KW-0328">Glycosyltransferase</keyword>
<reference evidence="15" key="1">
    <citation type="submission" date="2009-11" db="EMBL/GenBank/DDBJ databases">
        <title>The complete genome of Sulfurospirillum deleyianum DSM 6946.</title>
        <authorList>
            <consortium name="US DOE Joint Genome Institute (JGI-PGF)"/>
            <person name="Lucas S."/>
            <person name="Copeland A."/>
            <person name="Lapidus A."/>
            <person name="Glavina del Rio T."/>
            <person name="Dalin E."/>
            <person name="Tice H."/>
            <person name="Bruce D."/>
            <person name="Goodwin L."/>
            <person name="Pitluck S."/>
            <person name="Kyrpides N."/>
            <person name="Mavromatis K."/>
            <person name="Ivanova N."/>
            <person name="Ovchinnikova G."/>
            <person name="Munk A.C."/>
            <person name="Lu M."/>
            <person name="Brettin T."/>
            <person name="Detter J.C."/>
            <person name="Han C."/>
            <person name="Tapia R."/>
            <person name="Larimer F."/>
            <person name="Land M."/>
            <person name="Hauser L."/>
            <person name="Markowitz V."/>
            <person name="Cheng J.F."/>
            <person name="Hugenholtz P."/>
            <person name="Woyke T."/>
            <person name="Wu D."/>
            <person name="Aumann P."/>
            <person name="Schneider S."/>
            <person name="Lang E."/>
            <person name="Spring S."/>
            <person name="Klenk H.P."/>
            <person name="Eisen J.A."/>
        </authorList>
    </citation>
    <scope>NUCLEOTIDE SEQUENCE [LARGE SCALE GENOMIC DNA]</scope>
    <source>
        <strain evidence="15">ATCC 51133 / DSM 6946 / 5175</strain>
    </source>
</reference>
<name>D1B403_SULD5</name>
<comment type="similarity">
    <text evidence="9">Belongs to the glycosyltransferase 9 family.</text>
</comment>
<dbReference type="GO" id="GO:0005829">
    <property type="term" value="C:cytosol"/>
    <property type="evidence" value="ECO:0007669"/>
    <property type="project" value="TreeGrafter"/>
</dbReference>
<keyword evidence="6 14" id="KW-0808">Transferase</keyword>
<dbReference type="STRING" id="525898.Sdel_1808"/>
<evidence type="ECO:0000256" key="12">
    <source>
        <dbReference type="ARBA" id="ARBA00044330"/>
    </source>
</evidence>
<keyword evidence="8" id="KW-0472">Membrane</keyword>
<dbReference type="GO" id="GO:0009244">
    <property type="term" value="P:lipopolysaccharide core region biosynthetic process"/>
    <property type="evidence" value="ECO:0007669"/>
    <property type="project" value="InterPro"/>
</dbReference>
<evidence type="ECO:0000256" key="9">
    <source>
        <dbReference type="ARBA" id="ARBA00043995"/>
    </source>
</evidence>
<evidence type="ECO:0000256" key="6">
    <source>
        <dbReference type="ARBA" id="ARBA00022679"/>
    </source>
</evidence>
<comment type="catalytic activity">
    <reaction evidence="13">
        <text>an alpha-Kdo-(2-&gt;4)-alpha-Kdo-(2-&gt;6)-lipid A + ADP-L-glycero-beta-D-manno-heptose = an L-alpha-D-Hep-(1-&gt;5)-[alpha-Kdo-(2-&gt;4)]-alpha-Kdo-(2-&gt;6)-lipid A + ADP + H(+)</text>
        <dbReference type="Rhea" id="RHEA:74067"/>
        <dbReference type="ChEBI" id="CHEBI:15378"/>
        <dbReference type="ChEBI" id="CHEBI:61506"/>
        <dbReference type="ChEBI" id="CHEBI:176431"/>
        <dbReference type="ChEBI" id="CHEBI:193068"/>
        <dbReference type="ChEBI" id="CHEBI:456216"/>
        <dbReference type="EC" id="2.4.99.23"/>
    </reaction>
</comment>
<evidence type="ECO:0000256" key="3">
    <source>
        <dbReference type="ARBA" id="ARBA00022475"/>
    </source>
</evidence>
<dbReference type="PANTHER" id="PTHR30160">
    <property type="entry name" value="TETRAACYLDISACCHARIDE 4'-KINASE-RELATED"/>
    <property type="match status" value="1"/>
</dbReference>
<dbReference type="Gene3D" id="3.40.50.2000">
    <property type="entry name" value="Glycogen Phosphorylase B"/>
    <property type="match status" value="2"/>
</dbReference>
<dbReference type="Proteomes" id="UP000002222">
    <property type="component" value="Chromosome"/>
</dbReference>
<reference evidence="14 15" key="2">
    <citation type="journal article" date="2010" name="Stand. Genomic Sci.">
        <title>Complete genome sequence of Sulfurospirillum deleyianum type strain (5175).</title>
        <authorList>
            <person name="Sikorski J."/>
            <person name="Lapidus A."/>
            <person name="Copeland A."/>
            <person name="Glavina Del Rio T."/>
            <person name="Nolan M."/>
            <person name="Lucas S."/>
            <person name="Chen F."/>
            <person name="Tice H."/>
            <person name="Cheng J.F."/>
            <person name="Saunders E."/>
            <person name="Bruce D."/>
            <person name="Goodwin L."/>
            <person name="Pitluck S."/>
            <person name="Ovchinnikova G."/>
            <person name="Pati A."/>
            <person name="Ivanova N."/>
            <person name="Mavromatis K."/>
            <person name="Chen A."/>
            <person name="Palaniappan K."/>
            <person name="Chain P."/>
            <person name="Land M."/>
            <person name="Hauser L."/>
            <person name="Chang Y.J."/>
            <person name="Jeffries C.D."/>
            <person name="Brettin T."/>
            <person name="Detter J.C."/>
            <person name="Han C."/>
            <person name="Rohde M."/>
            <person name="Lang E."/>
            <person name="Spring S."/>
            <person name="Goker M."/>
            <person name="Bristow J."/>
            <person name="Eisen J.A."/>
            <person name="Markowitz V."/>
            <person name="Hugenholtz P."/>
            <person name="Kyrpides N.C."/>
            <person name="Klenk H.P."/>
        </authorList>
    </citation>
    <scope>NUCLEOTIDE SEQUENCE [LARGE SCALE GENOMIC DNA]</scope>
    <source>
        <strain evidence="15">ATCC 51133 / DSM 6946 / 5175</strain>
    </source>
</reference>
<dbReference type="AlphaFoldDB" id="D1B403"/>
<organism evidence="14 15">
    <name type="scientific">Sulfurospirillum deleyianum (strain ATCC 51133 / DSM 6946 / 5175)</name>
    <dbReference type="NCBI Taxonomy" id="525898"/>
    <lineage>
        <taxon>Bacteria</taxon>
        <taxon>Pseudomonadati</taxon>
        <taxon>Campylobacterota</taxon>
        <taxon>Epsilonproteobacteria</taxon>
        <taxon>Campylobacterales</taxon>
        <taxon>Sulfurospirillaceae</taxon>
        <taxon>Sulfurospirillum</taxon>
    </lineage>
</organism>
<evidence type="ECO:0000256" key="8">
    <source>
        <dbReference type="ARBA" id="ARBA00023136"/>
    </source>
</evidence>
<dbReference type="PANTHER" id="PTHR30160:SF19">
    <property type="entry name" value="LIPOPOLYSACCHARIDE HEPTOSYLTRANSFERASE 1"/>
    <property type="match status" value="1"/>
</dbReference>
<proteinExistence type="inferred from homology"/>
<comment type="subcellular location">
    <subcellularLocation>
        <location evidence="1">Cell inner membrane</location>
        <topology evidence="1">Peripheral membrane protein</topology>
        <orientation evidence="1">Cytoplasmic side</orientation>
    </subcellularLocation>
</comment>
<dbReference type="RefSeq" id="WP_012857573.1">
    <property type="nucleotide sequence ID" value="NC_013512.1"/>
</dbReference>
<evidence type="ECO:0000256" key="10">
    <source>
        <dbReference type="ARBA" id="ARBA00044041"/>
    </source>
</evidence>
<dbReference type="GO" id="GO:0008713">
    <property type="term" value="F:ADP-heptose-lipopolysaccharide heptosyltransferase activity"/>
    <property type="evidence" value="ECO:0007669"/>
    <property type="project" value="TreeGrafter"/>
</dbReference>
<comment type="pathway">
    <text evidence="2">Bacterial outer membrane biogenesis; LPS core biosynthesis.</text>
</comment>
<dbReference type="HOGENOM" id="CLU_038371_6_0_7"/>
<keyword evidence="4" id="KW-0997">Cell inner membrane</keyword>